<proteinExistence type="predicted"/>
<reference evidence="1" key="1">
    <citation type="journal article" date="2023" name="Mol. Ecol. Resour.">
        <title>Chromosome-level genome assembly of a triploid poplar Populus alba 'Berolinensis'.</title>
        <authorList>
            <person name="Chen S."/>
            <person name="Yu Y."/>
            <person name="Wang X."/>
            <person name="Wang S."/>
            <person name="Zhang T."/>
            <person name="Zhou Y."/>
            <person name="He R."/>
            <person name="Meng N."/>
            <person name="Wang Y."/>
            <person name="Liu W."/>
            <person name="Liu Z."/>
            <person name="Liu J."/>
            <person name="Guo Q."/>
            <person name="Huang H."/>
            <person name="Sederoff R.R."/>
            <person name="Wang G."/>
            <person name="Qu G."/>
            <person name="Chen S."/>
        </authorList>
    </citation>
    <scope>NUCLEOTIDE SEQUENCE</scope>
    <source>
        <strain evidence="1">SC-2020</strain>
    </source>
</reference>
<organism evidence="1 2">
    <name type="scientific">Populus alba x Populus x berolinensis</name>
    <dbReference type="NCBI Taxonomy" id="444605"/>
    <lineage>
        <taxon>Eukaryota</taxon>
        <taxon>Viridiplantae</taxon>
        <taxon>Streptophyta</taxon>
        <taxon>Embryophyta</taxon>
        <taxon>Tracheophyta</taxon>
        <taxon>Spermatophyta</taxon>
        <taxon>Magnoliopsida</taxon>
        <taxon>eudicotyledons</taxon>
        <taxon>Gunneridae</taxon>
        <taxon>Pentapetalae</taxon>
        <taxon>rosids</taxon>
        <taxon>fabids</taxon>
        <taxon>Malpighiales</taxon>
        <taxon>Salicaceae</taxon>
        <taxon>Saliceae</taxon>
        <taxon>Populus</taxon>
    </lineage>
</organism>
<gene>
    <name evidence="1" type="ORF">NC653_041000</name>
</gene>
<protein>
    <submittedName>
        <fullName evidence="1">Uncharacterized protein</fullName>
    </submittedName>
</protein>
<dbReference type="AlphaFoldDB" id="A0AAD6PNP0"/>
<dbReference type="Proteomes" id="UP001164929">
    <property type="component" value="Chromosome 19"/>
</dbReference>
<accession>A0AAD6PNP0</accession>
<keyword evidence="2" id="KW-1185">Reference proteome</keyword>
<evidence type="ECO:0000313" key="2">
    <source>
        <dbReference type="Proteomes" id="UP001164929"/>
    </source>
</evidence>
<evidence type="ECO:0000313" key="1">
    <source>
        <dbReference type="EMBL" id="KAJ6951714.1"/>
    </source>
</evidence>
<comment type="caution">
    <text evidence="1">The sequence shown here is derived from an EMBL/GenBank/DDBJ whole genome shotgun (WGS) entry which is preliminary data.</text>
</comment>
<name>A0AAD6PNP0_9ROSI</name>
<sequence>MVLQTGTLFPQKTHAFLPLQTHQSATLNVKDQGTAMDELHRKEEPMVEEAKLHMMVATKVHKNPKEAISGFVGHLFSLTVSEESNKKTVNAEVTSLLKEFQSVFAEPKTSPPERKL</sequence>
<dbReference type="EMBL" id="JAQIZT010000019">
    <property type="protein sequence ID" value="KAJ6951714.1"/>
    <property type="molecule type" value="Genomic_DNA"/>
</dbReference>